<dbReference type="Pfam" id="PF20146">
    <property type="entry name" value="NRF"/>
    <property type="match status" value="1"/>
</dbReference>
<dbReference type="InterPro" id="IPR006621">
    <property type="entry name" value="Nose-resist-to-fluoxetine_N"/>
</dbReference>
<comment type="caution">
    <text evidence="3">The sequence shown here is derived from an EMBL/GenBank/DDBJ whole genome shotgun (WGS) entry which is preliminary data.</text>
</comment>
<feature type="signal peptide" evidence="1">
    <location>
        <begin position="1"/>
        <end position="18"/>
    </location>
</feature>
<dbReference type="Proteomes" id="UP000801492">
    <property type="component" value="Unassembled WGS sequence"/>
</dbReference>
<gene>
    <name evidence="3" type="ORF">ILUMI_24246</name>
</gene>
<evidence type="ECO:0000259" key="2">
    <source>
        <dbReference type="SMART" id="SM00703"/>
    </source>
</evidence>
<evidence type="ECO:0000313" key="4">
    <source>
        <dbReference type="Proteomes" id="UP000801492"/>
    </source>
</evidence>
<proteinExistence type="predicted"/>
<dbReference type="AlphaFoldDB" id="A0A8K0CAK9"/>
<dbReference type="PANTHER" id="PTHR11161:SF0">
    <property type="entry name" value="O-ACYLTRANSFERASE LIKE PROTEIN"/>
    <property type="match status" value="1"/>
</dbReference>
<dbReference type="InterPro" id="IPR052728">
    <property type="entry name" value="O2_lipid_transport_reg"/>
</dbReference>
<reference evidence="3" key="1">
    <citation type="submission" date="2019-08" db="EMBL/GenBank/DDBJ databases">
        <title>The genome of the North American firefly Photinus pyralis.</title>
        <authorList>
            <consortium name="Photinus pyralis genome working group"/>
            <person name="Fallon T.R."/>
            <person name="Sander Lower S.E."/>
            <person name="Weng J.-K."/>
        </authorList>
    </citation>
    <scope>NUCLEOTIDE SEQUENCE</scope>
    <source>
        <strain evidence="3">TRF0915ILg1</strain>
        <tissue evidence="3">Whole body</tissue>
    </source>
</reference>
<organism evidence="3 4">
    <name type="scientific">Ignelater luminosus</name>
    <name type="common">Cucubano</name>
    <name type="synonym">Pyrophorus luminosus</name>
    <dbReference type="NCBI Taxonomy" id="2038154"/>
    <lineage>
        <taxon>Eukaryota</taxon>
        <taxon>Metazoa</taxon>
        <taxon>Ecdysozoa</taxon>
        <taxon>Arthropoda</taxon>
        <taxon>Hexapoda</taxon>
        <taxon>Insecta</taxon>
        <taxon>Pterygota</taxon>
        <taxon>Neoptera</taxon>
        <taxon>Endopterygota</taxon>
        <taxon>Coleoptera</taxon>
        <taxon>Polyphaga</taxon>
        <taxon>Elateriformia</taxon>
        <taxon>Elateroidea</taxon>
        <taxon>Elateridae</taxon>
        <taxon>Agrypninae</taxon>
        <taxon>Pyrophorini</taxon>
        <taxon>Ignelater</taxon>
    </lineage>
</organism>
<evidence type="ECO:0000256" key="1">
    <source>
        <dbReference type="SAM" id="SignalP"/>
    </source>
</evidence>
<feature type="chain" id="PRO_5035461461" description="Nose resistant-to-fluoxetine protein N-terminal domain-containing protein" evidence="1">
    <location>
        <begin position="19"/>
        <end position="177"/>
    </location>
</feature>
<protein>
    <recommendedName>
        <fullName evidence="2">Nose resistant-to-fluoxetine protein N-terminal domain-containing protein</fullName>
    </recommendedName>
</protein>
<dbReference type="EMBL" id="VTPC01090681">
    <property type="protein sequence ID" value="KAF2881931.1"/>
    <property type="molecule type" value="Genomic_DNA"/>
</dbReference>
<sequence>MSMKQLIVLMILLKHSITSYNKIDSFNYFIDKYEEIVNSKNISLQCSRHMQEYISGLGNRKMWAVKMFDSGSKIPSGTAKGNLVDLGFFNECLEVESDSHNLEKIYGKYSFDFEKGRAMNVNIQIRLVTCLPNSCSSSDMEEIYASIIEPDILTFNEELCQSKSTHPELNGGSIATL</sequence>
<keyword evidence="1" id="KW-0732">Signal</keyword>
<dbReference type="PANTHER" id="PTHR11161">
    <property type="entry name" value="O-ACYLTRANSFERASE"/>
    <property type="match status" value="1"/>
</dbReference>
<keyword evidence="4" id="KW-1185">Reference proteome</keyword>
<accession>A0A8K0CAK9</accession>
<dbReference type="SMART" id="SM00703">
    <property type="entry name" value="NRF"/>
    <property type="match status" value="1"/>
</dbReference>
<feature type="domain" description="Nose resistant-to-fluoxetine protein N-terminal" evidence="2">
    <location>
        <begin position="43"/>
        <end position="162"/>
    </location>
</feature>
<evidence type="ECO:0000313" key="3">
    <source>
        <dbReference type="EMBL" id="KAF2881931.1"/>
    </source>
</evidence>
<name>A0A8K0CAK9_IGNLU</name>
<dbReference type="OrthoDB" id="4794873at2759"/>